<organism evidence="1 2">
    <name type="scientific">Pseudomonas psychrophila</name>
    <dbReference type="NCBI Taxonomy" id="122355"/>
    <lineage>
        <taxon>Bacteria</taxon>
        <taxon>Pseudomonadati</taxon>
        <taxon>Pseudomonadota</taxon>
        <taxon>Gammaproteobacteria</taxon>
        <taxon>Pseudomonadales</taxon>
        <taxon>Pseudomonadaceae</taxon>
        <taxon>Pseudomonas</taxon>
    </lineage>
</organism>
<dbReference type="AlphaFoldDB" id="A0A8I1KAY8"/>
<proteinExistence type="predicted"/>
<dbReference type="Proteomes" id="UP000658390">
    <property type="component" value="Unassembled WGS sequence"/>
</dbReference>
<comment type="caution">
    <text evidence="1">The sequence shown here is derived from an EMBL/GenBank/DDBJ whole genome shotgun (WGS) entry which is preliminary data.</text>
</comment>
<sequence length="562" mass="61979">MTIHLVAGLSRETLTTALRAITQGLEILANGSAIERYKAAAGEIRAFSANLRAAESEAGHSFAMALPERREANFYADGHYSGADLAAIWNAALMASAAELERTKRFMEINGDSAEGKHREELSYRDERDAERLRNAELIKAFVKLRNVARECEQLSSSYCGTIDGVEKHGGDDHEDPTCAIWHRLYYAMFDADAALEQKIDGAPAHTVVELETCAKSQVAGDSVTQWLVVSHPDGTEWTVKAGSREHDRALSATHLAIHQLYTKDAAVAEMHAHLNEPAVEMQAPVAFSDLQSTIPQPQAQIGDLEHGRGEAIHQVRTHGSGCWEDISGESLEMCRCQPEEYELRTLYSAAPVALVPEGYCIMPKRLTAENGAKALLLGEFKVQVTQECPECAELEEPNEHCKICDGEGEHAIHHTISWNQIKFIYSKAVAGLCVNPIRRDRLTFQFRHPTSSELRSVSLTRAEVAEEMEGTLFEKLVGQLCQCESVGETNVIDCNCNECGQDFERVAEDDSGATQALPFAFVLPERKGPHQYRDANYTQSCMANEWNTCLDAVAISLGLKS</sequence>
<reference evidence="1" key="1">
    <citation type="submission" date="2020-12" db="EMBL/GenBank/DDBJ databases">
        <title>Antibiotic resistance and phylogeny of Pseudomonas spp. isolated over three decades from chicken meat in the Norwegian food chain.</title>
        <authorList>
            <person name="Moen B."/>
        </authorList>
    </citation>
    <scope>NUCLEOTIDE SEQUENCE</scope>
    <source>
        <strain evidence="1">MF6762</strain>
    </source>
</reference>
<dbReference type="RefSeq" id="WP_108184736.1">
    <property type="nucleotide sequence ID" value="NZ_JAEKCZ010000026.1"/>
</dbReference>
<gene>
    <name evidence="1" type="ORF">JFT45_22030</name>
</gene>
<name>A0A8I1KAY8_9PSED</name>
<protein>
    <submittedName>
        <fullName evidence="1">Uncharacterized protein</fullName>
    </submittedName>
</protein>
<evidence type="ECO:0000313" key="1">
    <source>
        <dbReference type="EMBL" id="MBJ2259183.1"/>
    </source>
</evidence>
<accession>A0A8I1KAY8</accession>
<evidence type="ECO:0000313" key="2">
    <source>
        <dbReference type="Proteomes" id="UP000658390"/>
    </source>
</evidence>
<dbReference type="EMBL" id="JAEKCZ010000026">
    <property type="protein sequence ID" value="MBJ2259183.1"/>
    <property type="molecule type" value="Genomic_DNA"/>
</dbReference>